<sequence>MFECAMLQRPDFQVLHEPMGDAWYFGSERVSKRYSAEVCAKDFAQYSTSTFKKVRIYFAPGYTVVKEIDAVQTWEGIIKPADGSKRVFSKDMAQYIFPLPSSSIDSVPSFGPSGNPTLIPTEVLLDPDIQQTFLIRTPEKAVPSYHRLCYPGSETGFEYWDPGEAGYRELRLLFDFLRSHGRAPVILESAELLAHAPEVMKSWCESAGIEFNGKMLQWDEGPREHFKKWTGFTAAVENSQGIGKGVKEEYKTQCNYALNGKGSSPPDLPEGVRKCIADNMADYNYLLSFVKRI</sequence>
<accession>A0AAD7JCD1</accession>
<keyword evidence="2" id="KW-1185">Reference proteome</keyword>
<proteinExistence type="predicted"/>
<organism evidence="1 2">
    <name type="scientific">Mycena maculata</name>
    <dbReference type="NCBI Taxonomy" id="230809"/>
    <lineage>
        <taxon>Eukaryota</taxon>
        <taxon>Fungi</taxon>
        <taxon>Dikarya</taxon>
        <taxon>Basidiomycota</taxon>
        <taxon>Agaricomycotina</taxon>
        <taxon>Agaricomycetes</taxon>
        <taxon>Agaricomycetidae</taxon>
        <taxon>Agaricales</taxon>
        <taxon>Marasmiineae</taxon>
        <taxon>Mycenaceae</taxon>
        <taxon>Mycena</taxon>
    </lineage>
</organism>
<protein>
    <submittedName>
        <fullName evidence="1">Uncharacterized protein</fullName>
    </submittedName>
</protein>
<dbReference type="AlphaFoldDB" id="A0AAD7JCD1"/>
<dbReference type="Gene3D" id="3.40.50.300">
    <property type="entry name" value="P-loop containing nucleotide triphosphate hydrolases"/>
    <property type="match status" value="1"/>
</dbReference>
<evidence type="ECO:0000313" key="2">
    <source>
        <dbReference type="Proteomes" id="UP001215280"/>
    </source>
</evidence>
<dbReference type="Proteomes" id="UP001215280">
    <property type="component" value="Unassembled WGS sequence"/>
</dbReference>
<evidence type="ECO:0000313" key="1">
    <source>
        <dbReference type="EMBL" id="KAJ7761922.1"/>
    </source>
</evidence>
<reference evidence="1" key="1">
    <citation type="submission" date="2023-03" db="EMBL/GenBank/DDBJ databases">
        <title>Massive genome expansion in bonnet fungi (Mycena s.s.) driven by repeated elements and novel gene families across ecological guilds.</title>
        <authorList>
            <consortium name="Lawrence Berkeley National Laboratory"/>
            <person name="Harder C.B."/>
            <person name="Miyauchi S."/>
            <person name="Viragh M."/>
            <person name="Kuo A."/>
            <person name="Thoen E."/>
            <person name="Andreopoulos B."/>
            <person name="Lu D."/>
            <person name="Skrede I."/>
            <person name="Drula E."/>
            <person name="Henrissat B."/>
            <person name="Morin E."/>
            <person name="Kohler A."/>
            <person name="Barry K."/>
            <person name="LaButti K."/>
            <person name="Morin E."/>
            <person name="Salamov A."/>
            <person name="Lipzen A."/>
            <person name="Mereny Z."/>
            <person name="Hegedus B."/>
            <person name="Baldrian P."/>
            <person name="Stursova M."/>
            <person name="Weitz H."/>
            <person name="Taylor A."/>
            <person name="Grigoriev I.V."/>
            <person name="Nagy L.G."/>
            <person name="Martin F."/>
            <person name="Kauserud H."/>
        </authorList>
    </citation>
    <scope>NUCLEOTIDE SEQUENCE</scope>
    <source>
        <strain evidence="1">CBHHK188m</strain>
    </source>
</reference>
<dbReference type="PANTHER" id="PTHR48419">
    <property type="entry name" value="SULFOTRANSFERASE DOMAIN-CONTAINING PROTEIN"/>
    <property type="match status" value="1"/>
</dbReference>
<name>A0AAD7JCD1_9AGAR</name>
<dbReference type="EMBL" id="JARJLG010000044">
    <property type="protein sequence ID" value="KAJ7761922.1"/>
    <property type="molecule type" value="Genomic_DNA"/>
</dbReference>
<dbReference type="InterPro" id="IPR027417">
    <property type="entry name" value="P-loop_NTPase"/>
</dbReference>
<dbReference type="InterPro" id="IPR053226">
    <property type="entry name" value="Pyrrolopyrazine_biosynth_F"/>
</dbReference>
<gene>
    <name evidence="1" type="ORF">DFH07DRAFT_1059657</name>
</gene>
<dbReference type="PANTHER" id="PTHR48419:SF1">
    <property type="entry name" value="SULFOTRANSFERASE DOMAIN-CONTAINING PROTEIN"/>
    <property type="match status" value="1"/>
</dbReference>
<comment type="caution">
    <text evidence="1">The sequence shown here is derived from an EMBL/GenBank/DDBJ whole genome shotgun (WGS) entry which is preliminary data.</text>
</comment>